<sequence length="162" mass="18041">MRKSLLFLATVGLLFSCKKEAETPVASPSKADLLTRRPWREVGHTLTLSGSNQKAFTGGNVFDARPACWHDDFLRFERNTTLLLDEGPSTCAPGDPQQRVYTWSFRPGSDESQLIAALPHPFTAGQSNVYDITELSESTLTVRQRQSTLQGQQVEEICYSAF</sequence>
<gene>
    <name evidence="1" type="ORF">O9Z63_20815</name>
</gene>
<evidence type="ECO:0000313" key="2">
    <source>
        <dbReference type="Proteomes" id="UP001211872"/>
    </source>
</evidence>
<protein>
    <recommendedName>
        <fullName evidence="3">Lipocalin-like domain-containing protein</fullName>
    </recommendedName>
</protein>
<keyword evidence="1" id="KW-0614">Plasmid</keyword>
<keyword evidence="2" id="KW-1185">Reference proteome</keyword>
<dbReference type="EMBL" id="CP115397">
    <property type="protein sequence ID" value="WBO86726.1"/>
    <property type="molecule type" value="Genomic_DNA"/>
</dbReference>
<organism evidence="1 2">
    <name type="scientific">Hymenobacter yonginensis</name>
    <dbReference type="NCBI Taxonomy" id="748197"/>
    <lineage>
        <taxon>Bacteria</taxon>
        <taxon>Pseudomonadati</taxon>
        <taxon>Bacteroidota</taxon>
        <taxon>Cytophagia</taxon>
        <taxon>Cytophagales</taxon>
        <taxon>Hymenobacteraceae</taxon>
        <taxon>Hymenobacter</taxon>
    </lineage>
</organism>
<evidence type="ECO:0000313" key="1">
    <source>
        <dbReference type="EMBL" id="WBO86726.1"/>
    </source>
</evidence>
<dbReference type="RefSeq" id="WP_270129390.1">
    <property type="nucleotide sequence ID" value="NZ_CP115397.1"/>
</dbReference>
<dbReference type="PROSITE" id="PS51257">
    <property type="entry name" value="PROKAR_LIPOPROTEIN"/>
    <property type="match status" value="1"/>
</dbReference>
<reference evidence="1 2" key="1">
    <citation type="journal article" date="2011" name="Int. J. Syst. Evol. Microbiol.">
        <title>Hymenobacter yonginensis sp. nov., isolated from a mesotrophic artificial lake.</title>
        <authorList>
            <person name="Joung Y."/>
            <person name="Cho S.H."/>
            <person name="Kim H."/>
            <person name="Kim S.B."/>
            <person name="Joh K."/>
        </authorList>
    </citation>
    <scope>NUCLEOTIDE SEQUENCE [LARGE SCALE GENOMIC DNA]</scope>
    <source>
        <strain evidence="1 2">KCTC 22745</strain>
    </source>
</reference>
<evidence type="ECO:0008006" key="3">
    <source>
        <dbReference type="Google" id="ProtNLM"/>
    </source>
</evidence>
<geneLocation type="plasmid" evidence="1 2">
    <name>unnamed2</name>
</geneLocation>
<accession>A0ABY7PUZ5</accession>
<name>A0ABY7PUZ5_9BACT</name>
<dbReference type="Proteomes" id="UP001211872">
    <property type="component" value="Plasmid unnamed2"/>
</dbReference>
<proteinExistence type="predicted"/>